<sequence>MATPTLPIRRLLAAGLIKGSAWGTAIALGAGGGVLVLEGAGLDRSQPYLPAEEMDTDFPFEGDLGLIDPVSFTIPFHVRYDGGRLWTAIAGFFGIAGVPVSNLIATVPKSYTHTLAWANEIVGNFITYAEEFPNQIYEVASAKVKAVEITVDGGLIRGSIECVGNTLINTSAINTLTQMDALTYVDRGNRVKFSQGSVKINAQAGADVSAETALASLASFTIRFERPSDEVPGLGSQTIQEGIDGPSPVVTVSLSFNRMNATNDDLFATMIAETEQKMAVSFTGALIEGTLYYGLAFNFPRMRVIKATPISDQVTRFEASFRAEQAVTAPTGMTLTLPYIVLSNLATADYLA</sequence>
<organism evidence="1">
    <name type="scientific">viral metagenome</name>
    <dbReference type="NCBI Taxonomy" id="1070528"/>
    <lineage>
        <taxon>unclassified sequences</taxon>
        <taxon>metagenomes</taxon>
        <taxon>organismal metagenomes</taxon>
    </lineage>
</organism>
<proteinExistence type="predicted"/>
<name>A0A6H1ZFZ1_9ZZZZ</name>
<protein>
    <recommendedName>
        <fullName evidence="3">Tail protein</fullName>
    </recommendedName>
</protein>
<reference evidence="1" key="1">
    <citation type="submission" date="2020-03" db="EMBL/GenBank/DDBJ databases">
        <title>The deep terrestrial virosphere.</title>
        <authorList>
            <person name="Holmfeldt K."/>
            <person name="Nilsson E."/>
            <person name="Simone D."/>
            <person name="Lopez-Fernandez M."/>
            <person name="Wu X."/>
            <person name="de Brujin I."/>
            <person name="Lundin D."/>
            <person name="Andersson A."/>
            <person name="Bertilsson S."/>
            <person name="Dopson M."/>
        </authorList>
    </citation>
    <scope>NUCLEOTIDE SEQUENCE</scope>
    <source>
        <strain evidence="1">TM448A00317</strain>
        <strain evidence="2">TM448B00343</strain>
    </source>
</reference>
<evidence type="ECO:0008006" key="3">
    <source>
        <dbReference type="Google" id="ProtNLM"/>
    </source>
</evidence>
<dbReference type="AlphaFoldDB" id="A0A6H1ZFZ1"/>
<dbReference type="EMBL" id="MT144611">
    <property type="protein sequence ID" value="QJH95011.1"/>
    <property type="molecule type" value="Genomic_DNA"/>
</dbReference>
<evidence type="ECO:0000313" key="1">
    <source>
        <dbReference type="EMBL" id="QJA46110.1"/>
    </source>
</evidence>
<dbReference type="EMBL" id="MT144003">
    <property type="protein sequence ID" value="QJA46110.1"/>
    <property type="molecule type" value="Genomic_DNA"/>
</dbReference>
<gene>
    <name evidence="1" type="ORF">TM448A00317_0012</name>
    <name evidence="2" type="ORF">TM448B00343_0017</name>
</gene>
<evidence type="ECO:0000313" key="2">
    <source>
        <dbReference type="EMBL" id="QJH95011.1"/>
    </source>
</evidence>
<accession>A0A6H1ZFZ1</accession>